<evidence type="ECO:0000313" key="3">
    <source>
        <dbReference type="Proteomes" id="UP001597112"/>
    </source>
</evidence>
<name>A0ABW3JYT8_9BACT</name>
<dbReference type="GO" id="GO:0016757">
    <property type="term" value="F:glycosyltransferase activity"/>
    <property type="evidence" value="ECO:0007669"/>
    <property type="project" value="UniProtKB-KW"/>
</dbReference>
<dbReference type="SUPFAM" id="SSF53756">
    <property type="entry name" value="UDP-Glycosyltransferase/glycogen phosphorylase"/>
    <property type="match status" value="1"/>
</dbReference>
<organism evidence="2 3">
    <name type="scientific">Ohtaekwangia kribbensis</name>
    <dbReference type="NCBI Taxonomy" id="688913"/>
    <lineage>
        <taxon>Bacteria</taxon>
        <taxon>Pseudomonadati</taxon>
        <taxon>Bacteroidota</taxon>
        <taxon>Cytophagia</taxon>
        <taxon>Cytophagales</taxon>
        <taxon>Fulvivirgaceae</taxon>
        <taxon>Ohtaekwangia</taxon>
    </lineage>
</organism>
<gene>
    <name evidence="2" type="ORF">ACFQ21_02245</name>
</gene>
<keyword evidence="2" id="KW-0808">Transferase</keyword>
<reference evidence="3" key="1">
    <citation type="journal article" date="2019" name="Int. J. Syst. Evol. Microbiol.">
        <title>The Global Catalogue of Microorganisms (GCM) 10K type strain sequencing project: providing services to taxonomists for standard genome sequencing and annotation.</title>
        <authorList>
            <consortium name="The Broad Institute Genomics Platform"/>
            <consortium name="The Broad Institute Genome Sequencing Center for Infectious Disease"/>
            <person name="Wu L."/>
            <person name="Ma J."/>
        </authorList>
    </citation>
    <scope>NUCLEOTIDE SEQUENCE [LARGE SCALE GENOMIC DNA]</scope>
    <source>
        <strain evidence="3">CCUG 58938</strain>
    </source>
</reference>
<keyword evidence="2" id="KW-0328">Glycosyltransferase</keyword>
<dbReference type="Proteomes" id="UP001597112">
    <property type="component" value="Unassembled WGS sequence"/>
</dbReference>
<feature type="domain" description="Glycosyl transferase family 1" evidence="1">
    <location>
        <begin position="145"/>
        <end position="304"/>
    </location>
</feature>
<keyword evidence="3" id="KW-1185">Reference proteome</keyword>
<proteinExistence type="predicted"/>
<evidence type="ECO:0000313" key="2">
    <source>
        <dbReference type="EMBL" id="MFD0998101.1"/>
    </source>
</evidence>
<dbReference type="Pfam" id="PF00534">
    <property type="entry name" value="Glycos_transf_1"/>
    <property type="match status" value="1"/>
</dbReference>
<sequence>MTFAAILPHTKLYGGVKRFFELGNVFLERGYIFIVFTPDGVAPGWYVGKVQTVKLSELPAYELEAIFITETQFLPEVDKAKAKHKVLYFVRPSDNLKILRQYPSVELFANSTNAYETAKSKYNIEAFKAFGGINTNTFQPKPFVKKALGEPFVIMTYGRLVEKKKGTRLVVKACERLYKAGLPVKLLLFDTPVNEKAQKAIDDFKTNVPFEFVVNHPVHKNQELFHRADIYVSAEKKAGHSNTTAEAMACGIPVIGTNSGTRDFLIDSVTGIVIWRWSWSISKAIRLLMQNEELRQTLAKNGRRKIEEFSWEALTDRILKHFGH</sequence>
<evidence type="ECO:0000259" key="1">
    <source>
        <dbReference type="Pfam" id="PF00534"/>
    </source>
</evidence>
<dbReference type="Gene3D" id="3.40.50.2000">
    <property type="entry name" value="Glycogen Phosphorylase B"/>
    <property type="match status" value="2"/>
</dbReference>
<dbReference type="InterPro" id="IPR001296">
    <property type="entry name" value="Glyco_trans_1"/>
</dbReference>
<dbReference type="EC" id="2.4.-.-" evidence="2"/>
<dbReference type="EMBL" id="JBHTKA010000001">
    <property type="protein sequence ID" value="MFD0998101.1"/>
    <property type="molecule type" value="Genomic_DNA"/>
</dbReference>
<dbReference type="PANTHER" id="PTHR12526:SF630">
    <property type="entry name" value="GLYCOSYLTRANSFERASE"/>
    <property type="match status" value="1"/>
</dbReference>
<accession>A0ABW3JYT8</accession>
<dbReference type="RefSeq" id="WP_377574222.1">
    <property type="nucleotide sequence ID" value="NZ_JBHTKA010000001.1"/>
</dbReference>
<protein>
    <submittedName>
        <fullName evidence="2">Glycosyltransferase family 4 protein</fullName>
        <ecNumber evidence="2">2.4.-.-</ecNumber>
    </submittedName>
</protein>
<comment type="caution">
    <text evidence="2">The sequence shown here is derived from an EMBL/GenBank/DDBJ whole genome shotgun (WGS) entry which is preliminary data.</text>
</comment>
<dbReference type="CDD" id="cd03801">
    <property type="entry name" value="GT4_PimA-like"/>
    <property type="match status" value="1"/>
</dbReference>
<dbReference type="PANTHER" id="PTHR12526">
    <property type="entry name" value="GLYCOSYLTRANSFERASE"/>
    <property type="match status" value="1"/>
</dbReference>